<dbReference type="Proteomes" id="UP000803844">
    <property type="component" value="Unassembled WGS sequence"/>
</dbReference>
<dbReference type="EMBL" id="MU032350">
    <property type="protein sequence ID" value="KAF3762188.1"/>
    <property type="molecule type" value="Genomic_DNA"/>
</dbReference>
<dbReference type="AlphaFoldDB" id="A0A9P4XWH7"/>
<keyword evidence="2" id="KW-1185">Reference proteome</keyword>
<organism evidence="1 2">
    <name type="scientific">Cryphonectria parasitica (strain ATCC 38755 / EP155)</name>
    <dbReference type="NCBI Taxonomy" id="660469"/>
    <lineage>
        <taxon>Eukaryota</taxon>
        <taxon>Fungi</taxon>
        <taxon>Dikarya</taxon>
        <taxon>Ascomycota</taxon>
        <taxon>Pezizomycotina</taxon>
        <taxon>Sordariomycetes</taxon>
        <taxon>Sordariomycetidae</taxon>
        <taxon>Diaporthales</taxon>
        <taxon>Cryphonectriaceae</taxon>
        <taxon>Cryphonectria-Endothia species complex</taxon>
        <taxon>Cryphonectria</taxon>
    </lineage>
</organism>
<comment type="caution">
    <text evidence="1">The sequence shown here is derived from an EMBL/GenBank/DDBJ whole genome shotgun (WGS) entry which is preliminary data.</text>
</comment>
<dbReference type="GeneID" id="63832170"/>
<evidence type="ECO:0000313" key="1">
    <source>
        <dbReference type="EMBL" id="KAF3762188.1"/>
    </source>
</evidence>
<sequence>MLHSCQQIHHHRFMTAAAANINPGFMWTTMYQFRRGPTRGPPPSRRLHLDPSSCLPLGPLQGIPLLGPPVTSLCSTTKGPPFPRSGLVISPGLDSMPILACHPVN</sequence>
<accession>A0A9P4XWH7</accession>
<gene>
    <name evidence="1" type="ORF">M406DRAFT_103060</name>
</gene>
<protein>
    <submittedName>
        <fullName evidence="1">Uncharacterized protein</fullName>
    </submittedName>
</protein>
<proteinExistence type="predicted"/>
<reference evidence="1" key="1">
    <citation type="journal article" date="2020" name="Phytopathology">
        <title>Genome sequence of the chestnut blight fungus Cryphonectria parasitica EP155: A fundamental resource for an archetypical invasive plant pathogen.</title>
        <authorList>
            <person name="Crouch J.A."/>
            <person name="Dawe A."/>
            <person name="Aerts A."/>
            <person name="Barry K."/>
            <person name="Churchill A.C.L."/>
            <person name="Grimwood J."/>
            <person name="Hillman B."/>
            <person name="Milgroom M.G."/>
            <person name="Pangilinan J."/>
            <person name="Smith M."/>
            <person name="Salamov A."/>
            <person name="Schmutz J."/>
            <person name="Yadav J."/>
            <person name="Grigoriev I.V."/>
            <person name="Nuss D."/>
        </authorList>
    </citation>
    <scope>NUCLEOTIDE SEQUENCE</scope>
    <source>
        <strain evidence="1">EP155</strain>
    </source>
</reference>
<dbReference type="RefSeq" id="XP_040773167.1">
    <property type="nucleotide sequence ID" value="XM_040915041.1"/>
</dbReference>
<name>A0A9P4XWH7_CRYP1</name>
<evidence type="ECO:0000313" key="2">
    <source>
        <dbReference type="Proteomes" id="UP000803844"/>
    </source>
</evidence>